<evidence type="ECO:0000256" key="1">
    <source>
        <dbReference type="SAM" id="SignalP"/>
    </source>
</evidence>
<dbReference type="Proteomes" id="UP001652661">
    <property type="component" value="Chromosome X"/>
</dbReference>
<dbReference type="RefSeq" id="XP_070144392.1">
    <property type="nucleotide sequence ID" value="XM_070288291.1"/>
</dbReference>
<keyword evidence="2" id="KW-1185">Reference proteome</keyword>
<accession>A0ABM4GNU6</accession>
<gene>
    <name evidence="3" type="primary">LOC138929136</name>
</gene>
<proteinExistence type="predicted"/>
<feature type="chain" id="PRO_5045592443" evidence="1">
    <location>
        <begin position="23"/>
        <end position="81"/>
    </location>
</feature>
<sequence length="81" mass="8074">MFNKSIVVALILCACYLSVSQANVLSGLAIPVHGIDAAEQIKKDLTNTAGVGGTGSGVPVVGDVLSGGSRPQLPVLSNVGK</sequence>
<dbReference type="PROSITE" id="PS51257">
    <property type="entry name" value="PROKAR_LIPOPROTEIN"/>
    <property type="match status" value="1"/>
</dbReference>
<name>A0ABM4GNU6_DROKI</name>
<evidence type="ECO:0000313" key="2">
    <source>
        <dbReference type="Proteomes" id="UP001652661"/>
    </source>
</evidence>
<reference evidence="3" key="1">
    <citation type="submission" date="2025-08" db="UniProtKB">
        <authorList>
            <consortium name="RefSeq"/>
        </authorList>
    </citation>
    <scope>IDENTIFICATION</scope>
    <source>
        <strain evidence="3">14028-0561.14</strain>
        <tissue evidence="3">Whole fly</tissue>
    </source>
</reference>
<protein>
    <submittedName>
        <fullName evidence="3">Uncharacterized protein</fullName>
    </submittedName>
</protein>
<evidence type="ECO:0000313" key="3">
    <source>
        <dbReference type="RefSeq" id="XP_070144392.1"/>
    </source>
</evidence>
<organism evidence="2 3">
    <name type="scientific">Drosophila kikkawai</name>
    <name type="common">Fruit fly</name>
    <dbReference type="NCBI Taxonomy" id="30033"/>
    <lineage>
        <taxon>Eukaryota</taxon>
        <taxon>Metazoa</taxon>
        <taxon>Ecdysozoa</taxon>
        <taxon>Arthropoda</taxon>
        <taxon>Hexapoda</taxon>
        <taxon>Insecta</taxon>
        <taxon>Pterygota</taxon>
        <taxon>Neoptera</taxon>
        <taxon>Endopterygota</taxon>
        <taxon>Diptera</taxon>
        <taxon>Brachycera</taxon>
        <taxon>Muscomorpha</taxon>
        <taxon>Ephydroidea</taxon>
        <taxon>Drosophilidae</taxon>
        <taxon>Drosophila</taxon>
        <taxon>Sophophora</taxon>
    </lineage>
</organism>
<feature type="signal peptide" evidence="1">
    <location>
        <begin position="1"/>
        <end position="22"/>
    </location>
</feature>
<dbReference type="GeneID" id="138929136"/>
<keyword evidence="1" id="KW-0732">Signal</keyword>